<proteinExistence type="predicted"/>
<evidence type="ECO:0000313" key="2">
    <source>
        <dbReference type="EMBL" id="PWZ28964.1"/>
    </source>
</evidence>
<dbReference type="EMBL" id="NCVQ01000005">
    <property type="protein sequence ID" value="PWZ28964.1"/>
    <property type="molecule type" value="Genomic_DNA"/>
</dbReference>
<gene>
    <name evidence="2" type="ORF">Zm00014a_018623</name>
</gene>
<reference evidence="2 3" key="1">
    <citation type="journal article" date="2018" name="Nat. Genet.">
        <title>Extensive intraspecific gene order and gene structural variations between Mo17 and other maize genomes.</title>
        <authorList>
            <person name="Sun S."/>
            <person name="Zhou Y."/>
            <person name="Chen J."/>
            <person name="Shi J."/>
            <person name="Zhao H."/>
            <person name="Zhao H."/>
            <person name="Song W."/>
            <person name="Zhang M."/>
            <person name="Cui Y."/>
            <person name="Dong X."/>
            <person name="Liu H."/>
            <person name="Ma X."/>
            <person name="Jiao Y."/>
            <person name="Wang B."/>
            <person name="Wei X."/>
            <person name="Stein J.C."/>
            <person name="Glaubitz J.C."/>
            <person name="Lu F."/>
            <person name="Yu G."/>
            <person name="Liang C."/>
            <person name="Fengler K."/>
            <person name="Li B."/>
            <person name="Rafalski A."/>
            <person name="Schnable P.S."/>
            <person name="Ware D.H."/>
            <person name="Buckler E.S."/>
            <person name="Lai J."/>
        </authorList>
    </citation>
    <scope>NUCLEOTIDE SEQUENCE [LARGE SCALE GENOMIC DNA]</scope>
    <source>
        <strain evidence="3">cv. Missouri 17</strain>
        <tissue evidence="2">Seedling</tissue>
    </source>
</reference>
<name>A0A3L6F6V0_MAIZE</name>
<sequence length="119" mass="14430">MSRDKDYYDYMLGIVDLTKKRSTDDEAMFVLYIQSFMLLCLSKGEKIKDIKHYMDMRFWICSYAMKIQRVLRPFRNLSWVNISYLVLQAVVMWGNGRQMEFVRDARILRRNFVIDLLSY</sequence>
<keyword evidence="1" id="KW-0812">Transmembrane</keyword>
<accession>A0A3L6F6V0</accession>
<evidence type="ECO:0000313" key="3">
    <source>
        <dbReference type="Proteomes" id="UP000251960"/>
    </source>
</evidence>
<protein>
    <submittedName>
        <fullName evidence="2">Uncharacterized protein</fullName>
    </submittedName>
</protein>
<keyword evidence="1" id="KW-1133">Transmembrane helix</keyword>
<dbReference type="Proteomes" id="UP000251960">
    <property type="component" value="Chromosome 4"/>
</dbReference>
<comment type="caution">
    <text evidence="2">The sequence shown here is derived from an EMBL/GenBank/DDBJ whole genome shotgun (WGS) entry which is preliminary data.</text>
</comment>
<keyword evidence="1" id="KW-0472">Membrane</keyword>
<feature type="transmembrane region" description="Helical" evidence="1">
    <location>
        <begin position="76"/>
        <end position="94"/>
    </location>
</feature>
<organism evidence="2 3">
    <name type="scientific">Zea mays</name>
    <name type="common">Maize</name>
    <dbReference type="NCBI Taxonomy" id="4577"/>
    <lineage>
        <taxon>Eukaryota</taxon>
        <taxon>Viridiplantae</taxon>
        <taxon>Streptophyta</taxon>
        <taxon>Embryophyta</taxon>
        <taxon>Tracheophyta</taxon>
        <taxon>Spermatophyta</taxon>
        <taxon>Magnoliopsida</taxon>
        <taxon>Liliopsida</taxon>
        <taxon>Poales</taxon>
        <taxon>Poaceae</taxon>
        <taxon>PACMAD clade</taxon>
        <taxon>Panicoideae</taxon>
        <taxon>Andropogonodae</taxon>
        <taxon>Andropogoneae</taxon>
        <taxon>Tripsacinae</taxon>
        <taxon>Zea</taxon>
    </lineage>
</organism>
<evidence type="ECO:0000256" key="1">
    <source>
        <dbReference type="SAM" id="Phobius"/>
    </source>
</evidence>
<dbReference type="AlphaFoldDB" id="A0A3L6F6V0"/>